<evidence type="ECO:0000313" key="7">
    <source>
        <dbReference type="Proteomes" id="UP000254535"/>
    </source>
</evidence>
<dbReference type="InterPro" id="IPR050595">
    <property type="entry name" value="Bact_response_regulator"/>
</dbReference>
<sequence length="123" mass="13373">MGTHLLVSVVDDDESVRESLPDLIKEFGFAVQAFASAQAFLASPYLDLTHCLILDVAMPGMSGPDLQRELLRRDYRIPVIFITAHGDASEQAKLLNSGAVECLFKPFSEAQLLKALSAALPLD</sequence>
<dbReference type="OrthoDB" id="9782655at2"/>
<proteinExistence type="predicted"/>
<dbReference type="InterPro" id="IPR001789">
    <property type="entry name" value="Sig_transdc_resp-reg_receiver"/>
</dbReference>
<dbReference type="GO" id="GO:0000160">
    <property type="term" value="P:phosphorelay signal transduction system"/>
    <property type="evidence" value="ECO:0007669"/>
    <property type="project" value="InterPro"/>
</dbReference>
<dbReference type="PANTHER" id="PTHR44591">
    <property type="entry name" value="STRESS RESPONSE REGULATOR PROTEIN 1"/>
    <property type="match status" value="1"/>
</dbReference>
<dbReference type="Pfam" id="PF00072">
    <property type="entry name" value="Response_reg"/>
    <property type="match status" value="1"/>
</dbReference>
<dbReference type="Proteomes" id="UP000254535">
    <property type="component" value="Chromosome"/>
</dbReference>
<feature type="domain" description="Response regulatory" evidence="3">
    <location>
        <begin position="6"/>
        <end position="120"/>
    </location>
</feature>
<dbReference type="AlphaFoldDB" id="A0A0C1ZJ95"/>
<evidence type="ECO:0000256" key="2">
    <source>
        <dbReference type="PROSITE-ProRule" id="PRU00169"/>
    </source>
</evidence>
<dbReference type="SUPFAM" id="SSF52172">
    <property type="entry name" value="CheY-like"/>
    <property type="match status" value="1"/>
</dbReference>
<reference evidence="5 6" key="1">
    <citation type="submission" date="2014-11" db="EMBL/GenBank/DDBJ databases">
        <title>Draft genome sequence of Pseudomonas fluorescens strains SF4c SF39a.</title>
        <authorList>
            <person name="Underwood G.E."/>
            <person name="Ly L.K."/>
            <person name="Bitzer A.S."/>
            <person name="Godino A."/>
            <person name="Bucci V."/>
            <person name="Fischer S."/>
            <person name="Silby M.W."/>
        </authorList>
    </citation>
    <scope>NUCLEOTIDE SEQUENCE [LARGE SCALE GENOMIC DNA]</scope>
    <source>
        <strain evidence="5 6">SF4c</strain>
    </source>
</reference>
<gene>
    <name evidence="4" type="ORF">CFN16_10805</name>
    <name evidence="5" type="ORF">QS95_21135</name>
</gene>
<feature type="modified residue" description="4-aspartylphosphate" evidence="2">
    <location>
        <position position="55"/>
    </location>
</feature>
<evidence type="ECO:0000313" key="4">
    <source>
        <dbReference type="EMBL" id="AXJ04593.1"/>
    </source>
</evidence>
<dbReference type="EMBL" id="JTGH01000017">
    <property type="protein sequence ID" value="KIF57655.1"/>
    <property type="molecule type" value="Genomic_DNA"/>
</dbReference>
<dbReference type="SMART" id="SM00448">
    <property type="entry name" value="REC"/>
    <property type="match status" value="1"/>
</dbReference>
<dbReference type="PROSITE" id="PS50110">
    <property type="entry name" value="RESPONSE_REGULATORY"/>
    <property type="match status" value="1"/>
</dbReference>
<name>A0A0C1ZJ95_PSEFL</name>
<evidence type="ECO:0000313" key="5">
    <source>
        <dbReference type="EMBL" id="KIF57655.1"/>
    </source>
</evidence>
<evidence type="ECO:0000259" key="3">
    <source>
        <dbReference type="PROSITE" id="PS50110"/>
    </source>
</evidence>
<dbReference type="PANTHER" id="PTHR44591:SF25">
    <property type="entry name" value="CHEMOTAXIS TWO-COMPONENT RESPONSE REGULATOR"/>
    <property type="match status" value="1"/>
</dbReference>
<dbReference type="EMBL" id="CP022313">
    <property type="protein sequence ID" value="AXJ04593.1"/>
    <property type="molecule type" value="Genomic_DNA"/>
</dbReference>
<organism evidence="4 7">
    <name type="scientific">Pseudomonas fluorescens</name>
    <dbReference type="NCBI Taxonomy" id="294"/>
    <lineage>
        <taxon>Bacteria</taxon>
        <taxon>Pseudomonadati</taxon>
        <taxon>Pseudomonadota</taxon>
        <taxon>Gammaproteobacteria</taxon>
        <taxon>Pseudomonadales</taxon>
        <taxon>Pseudomonadaceae</taxon>
        <taxon>Pseudomonas</taxon>
    </lineage>
</organism>
<evidence type="ECO:0000256" key="1">
    <source>
        <dbReference type="ARBA" id="ARBA00022553"/>
    </source>
</evidence>
<dbReference type="Proteomes" id="UP000031587">
    <property type="component" value="Unassembled WGS sequence"/>
</dbReference>
<dbReference type="Gene3D" id="3.40.50.2300">
    <property type="match status" value="1"/>
</dbReference>
<dbReference type="InterPro" id="IPR011006">
    <property type="entry name" value="CheY-like_superfamily"/>
</dbReference>
<protein>
    <submittedName>
        <fullName evidence="5">Chemotaxis protein CheY</fullName>
    </submittedName>
    <submittedName>
        <fullName evidence="4">Response regulator</fullName>
    </submittedName>
</protein>
<evidence type="ECO:0000313" key="6">
    <source>
        <dbReference type="Proteomes" id="UP000031587"/>
    </source>
</evidence>
<dbReference type="RefSeq" id="WP_039771030.1">
    <property type="nucleotide sequence ID" value="NZ_CP022313.1"/>
</dbReference>
<keyword evidence="1 2" id="KW-0597">Phosphoprotein</keyword>
<reference evidence="4 7" key="2">
    <citation type="submission" date="2017-07" db="EMBL/GenBank/DDBJ databases">
        <title>Genome sequence of Pseudomonas NEP1.</title>
        <authorList>
            <person name="Nascimento F.X."/>
        </authorList>
    </citation>
    <scope>NUCLEOTIDE SEQUENCE [LARGE SCALE GENOMIC DNA]</scope>
    <source>
        <strain evidence="4 7">NEP1</strain>
    </source>
</reference>
<accession>A0A0C1ZJ95</accession>